<dbReference type="InterPro" id="IPR013083">
    <property type="entry name" value="Znf_RING/FYVE/PHD"/>
</dbReference>
<evidence type="ECO:0000256" key="5">
    <source>
        <dbReference type="SAM" id="MobiDB-lite"/>
    </source>
</evidence>
<dbReference type="SMART" id="SM00184">
    <property type="entry name" value="RING"/>
    <property type="match status" value="2"/>
</dbReference>
<dbReference type="InterPro" id="IPR011011">
    <property type="entry name" value="Znf_FYVE_PHD"/>
</dbReference>
<organism evidence="8 9">
    <name type="scientific">Teladorsagia circumcincta</name>
    <name type="common">Brown stomach worm</name>
    <name type="synonym">Ostertagia circumcincta</name>
    <dbReference type="NCBI Taxonomy" id="45464"/>
    <lineage>
        <taxon>Eukaryota</taxon>
        <taxon>Metazoa</taxon>
        <taxon>Ecdysozoa</taxon>
        <taxon>Nematoda</taxon>
        <taxon>Chromadorea</taxon>
        <taxon>Rhabditida</taxon>
        <taxon>Rhabditina</taxon>
        <taxon>Rhabditomorpha</taxon>
        <taxon>Strongyloidea</taxon>
        <taxon>Trichostrongylidae</taxon>
        <taxon>Teladorsagia</taxon>
    </lineage>
</organism>
<keyword evidence="9" id="KW-1185">Reference proteome</keyword>
<protein>
    <submittedName>
        <fullName evidence="8">PHD-finger</fullName>
    </submittedName>
</protein>
<evidence type="ECO:0000313" key="9">
    <source>
        <dbReference type="Proteomes" id="UP000230423"/>
    </source>
</evidence>
<evidence type="ECO:0000256" key="1">
    <source>
        <dbReference type="ARBA" id="ARBA00022723"/>
    </source>
</evidence>
<reference evidence="8 9" key="1">
    <citation type="submission" date="2015-09" db="EMBL/GenBank/DDBJ databases">
        <title>Draft genome of the parasitic nematode Teladorsagia circumcincta isolate WARC Sus (inbred).</title>
        <authorList>
            <person name="Mitreva M."/>
        </authorList>
    </citation>
    <scope>NUCLEOTIDE SEQUENCE [LARGE SCALE GENOMIC DNA]</scope>
    <source>
        <strain evidence="8 9">S</strain>
    </source>
</reference>
<dbReference type="PANTHER" id="PTHR12618">
    <property type="entry name" value="PHD AND RING FINGER DOMAIN-CONTAINING PROTEIN 1"/>
    <property type="match status" value="1"/>
</dbReference>
<dbReference type="Gene3D" id="3.30.40.10">
    <property type="entry name" value="Zinc/RING finger domain, C3HC4 (zinc finger)"/>
    <property type="match status" value="2"/>
</dbReference>
<dbReference type="InterPro" id="IPR047157">
    <property type="entry name" value="PHRF1/Atg35"/>
</dbReference>
<dbReference type="EMBL" id="KZ345896">
    <property type="protein sequence ID" value="PIO71637.1"/>
    <property type="molecule type" value="Genomic_DNA"/>
</dbReference>
<evidence type="ECO:0000259" key="7">
    <source>
        <dbReference type="PROSITE" id="PS50089"/>
    </source>
</evidence>
<dbReference type="SMART" id="SM00249">
    <property type="entry name" value="PHD"/>
    <property type="match status" value="1"/>
</dbReference>
<dbReference type="InterPro" id="IPR019787">
    <property type="entry name" value="Znf_PHD-finger"/>
</dbReference>
<dbReference type="InterPro" id="IPR001965">
    <property type="entry name" value="Znf_PHD"/>
</dbReference>
<evidence type="ECO:0000256" key="4">
    <source>
        <dbReference type="PROSITE-ProRule" id="PRU00175"/>
    </source>
</evidence>
<dbReference type="OrthoDB" id="1935339at2759"/>
<dbReference type="PROSITE" id="PS50089">
    <property type="entry name" value="ZF_RING_2"/>
    <property type="match status" value="1"/>
</dbReference>
<gene>
    <name evidence="8" type="ORF">TELCIR_06456</name>
</gene>
<dbReference type="AlphaFoldDB" id="A0A2G9UN59"/>
<keyword evidence="1" id="KW-0479">Metal-binding</keyword>
<feature type="region of interest" description="Disordered" evidence="5">
    <location>
        <begin position="195"/>
        <end position="258"/>
    </location>
</feature>
<dbReference type="InterPro" id="IPR019786">
    <property type="entry name" value="Zinc_finger_PHD-type_CS"/>
</dbReference>
<accession>A0A2G9UN59</accession>
<proteinExistence type="predicted"/>
<feature type="domain" description="PHD-type" evidence="6">
    <location>
        <begin position="91"/>
        <end position="142"/>
    </location>
</feature>
<dbReference type="InterPro" id="IPR001841">
    <property type="entry name" value="Znf_RING"/>
</dbReference>
<dbReference type="Pfam" id="PF13639">
    <property type="entry name" value="zf-RING_2"/>
    <property type="match status" value="1"/>
</dbReference>
<dbReference type="GO" id="GO:0008270">
    <property type="term" value="F:zinc ion binding"/>
    <property type="evidence" value="ECO:0007669"/>
    <property type="project" value="UniProtKB-KW"/>
</dbReference>
<dbReference type="Pfam" id="PF00628">
    <property type="entry name" value="PHD"/>
    <property type="match status" value="1"/>
</dbReference>
<dbReference type="PROSITE" id="PS01359">
    <property type="entry name" value="ZF_PHD_1"/>
    <property type="match status" value="1"/>
</dbReference>
<feature type="compositionally biased region" description="Basic residues" evidence="5">
    <location>
        <begin position="202"/>
        <end position="244"/>
    </location>
</feature>
<dbReference type="SUPFAM" id="SSF57850">
    <property type="entry name" value="RING/U-box"/>
    <property type="match status" value="1"/>
</dbReference>
<feature type="domain" description="RING-type" evidence="7">
    <location>
        <begin position="10"/>
        <end position="50"/>
    </location>
</feature>
<evidence type="ECO:0000256" key="2">
    <source>
        <dbReference type="ARBA" id="ARBA00022771"/>
    </source>
</evidence>
<keyword evidence="3" id="KW-0862">Zinc</keyword>
<feature type="region of interest" description="Disordered" evidence="5">
    <location>
        <begin position="279"/>
        <end position="329"/>
    </location>
</feature>
<evidence type="ECO:0000313" key="8">
    <source>
        <dbReference type="EMBL" id="PIO71637.1"/>
    </source>
</evidence>
<evidence type="ECO:0000256" key="3">
    <source>
        <dbReference type="ARBA" id="ARBA00022833"/>
    </source>
</evidence>
<dbReference type="PANTHER" id="PTHR12618:SF20">
    <property type="entry name" value="PHD AND RING FINGER DOMAIN-CONTAINING PROTEIN 1"/>
    <property type="match status" value="1"/>
</dbReference>
<dbReference type="SUPFAM" id="SSF57903">
    <property type="entry name" value="FYVE/PHD zinc finger"/>
    <property type="match status" value="1"/>
</dbReference>
<dbReference type="Proteomes" id="UP000230423">
    <property type="component" value="Unassembled WGS sequence"/>
</dbReference>
<name>A0A2G9UN59_TELCI</name>
<dbReference type="PROSITE" id="PS50016">
    <property type="entry name" value="ZF_PHD_2"/>
    <property type="match status" value="1"/>
</dbReference>
<sequence length="329" mass="37187">MSSPGADDVCPICLCPIEEEFSRPENCQHRFDLDCLTEWSKLRLSCPSCRASFGAVYTYKILEGKPALHKVQKMEQPAQVEPFDEANPLDFTVCEICSGGMHEELLLICDQCDRGFHTYCLTPPLDAVPTSEQWFCPQCEESRMNQPSTSRRSEASARAIRLVQRTALAEREEARDFFDDDARVLGEIEYDVPHGEVPLPSVRRRSKKERTASKKTAKAGKKKKVTKRRTKGKRRKVKRRRSTGKRTASTHANAKDGPMDAFVLRRGVARDPIARLSLLGAGLEPVADEDPLVTENSRRFDRPITRRTGESLPVTRDEPEEKKPAADTW</sequence>
<keyword evidence="2 4" id="KW-0863">Zinc-finger</keyword>
<feature type="compositionally biased region" description="Basic and acidic residues" evidence="5">
    <location>
        <begin position="296"/>
        <end position="329"/>
    </location>
</feature>
<evidence type="ECO:0000259" key="6">
    <source>
        <dbReference type="PROSITE" id="PS50016"/>
    </source>
</evidence>